<reference evidence="4" key="1">
    <citation type="submission" date="2019-06" db="EMBL/GenBank/DDBJ databases">
        <authorList>
            <person name="Zheng W."/>
        </authorList>
    </citation>
    <scope>NUCLEOTIDE SEQUENCE</scope>
    <source>
        <strain evidence="4">QDHG01</strain>
    </source>
</reference>
<dbReference type="InterPro" id="IPR011992">
    <property type="entry name" value="EF-hand-dom_pair"/>
</dbReference>
<gene>
    <name evidence="4" type="ORF">FGO68_gene5387</name>
</gene>
<dbReference type="CDD" id="cd00051">
    <property type="entry name" value="EFh"/>
    <property type="match status" value="1"/>
</dbReference>
<keyword evidence="5" id="KW-1185">Reference proteome</keyword>
<dbReference type="Proteomes" id="UP000785679">
    <property type="component" value="Unassembled WGS sequence"/>
</dbReference>
<keyword evidence="2" id="KW-0472">Membrane</keyword>
<dbReference type="EMBL" id="RRYP01000015">
    <property type="protein sequence ID" value="TNV88238.1"/>
    <property type="molecule type" value="Genomic_DNA"/>
</dbReference>
<feature type="transmembrane region" description="Helical" evidence="2">
    <location>
        <begin position="1081"/>
        <end position="1101"/>
    </location>
</feature>
<feature type="domain" description="EF-hand" evidence="3">
    <location>
        <begin position="1030"/>
        <end position="1065"/>
    </location>
</feature>
<evidence type="ECO:0000256" key="2">
    <source>
        <dbReference type="SAM" id="Phobius"/>
    </source>
</evidence>
<evidence type="ECO:0000313" key="4">
    <source>
        <dbReference type="EMBL" id="TNV88238.1"/>
    </source>
</evidence>
<proteinExistence type="predicted"/>
<evidence type="ECO:0000256" key="1">
    <source>
        <dbReference type="SAM" id="MobiDB-lite"/>
    </source>
</evidence>
<dbReference type="Gene3D" id="1.10.238.10">
    <property type="entry name" value="EF-hand"/>
    <property type="match status" value="1"/>
</dbReference>
<dbReference type="GO" id="GO:0005509">
    <property type="term" value="F:calcium ion binding"/>
    <property type="evidence" value="ECO:0007669"/>
    <property type="project" value="InterPro"/>
</dbReference>
<keyword evidence="2" id="KW-1133">Transmembrane helix</keyword>
<name>A0A8J8P6Q4_HALGN</name>
<sequence length="1150" mass="128740">MENTKGTIKTMYRNPYMSLFKRLFHNDWKAMISLHRFLQLSPKELQAVFSEATESNGIVTLQEEHDWIFDGLFKDFMGMNGKSANIMQGLVSLMSKDKANSVGLWKLLKIPESKASKYISLMLLDDLYDVAQIGNIVLPDMLSILLANGLAKATTTSLAEFGARYLCRLFQFNYFNAPDASKGKLHIDWIQELDEKIEHEVENKKLVEPQVFMAHHTFYMVKVLELMSNDFDSNPIVNLQYIFSVAHGCQSNNAKINLAAPSTQLYKYHIQERAQISLNPEETISINEHDTKKLSQIQNDFIVSTISFEALQGIELCAEEFLTLLYVDDFRMNNSILGVSQKEVEEKSKVLLERITQIRQLLTAPELDIQPSNVLKMLKDRKKKDKLFAGLRKIEYEQPSDLDQQDIEMICLLINAINKADIVIATRVVDLMTSEYSKNFLKSAISKLTTTAPQHKRDSTSDFFDTAIKRAFSRIFEHGMREEFKNLSKQELDDALTLAIAKMNIPLILGCSTTLNDEVIGLFMENIQLALTECAIKADGGQDFNVKDFIRLISPDSDDKQITSTMAFVCKKYFKNIASESKKGIIKLIINNAGKLPMAREIFQSVQGLIVNVSLTDDVSKLIKDVAKKAGMSNVPNFEQEINEFCNQVLSNVLKGIQFNQVMDIMLNPGSAAAANFSSDLMKMLDLDKIPNLKKLLEKEVNIQREVQKQMEAYFKLIVKNLQPFYEQVQAYFVNQIYQCFLGHDVSLSSLHKLLNDYIVEALDFDPDVQKIIKFISCLIQKEPLLAIDNMDGFLNVAFKVTSAVDDVADGAAGEAVKAIEEAQKKFEQSVKPLIVLIKQWMKVVSLAVGQESPGASKGDFKVVLVKSLSDALDSTKVYLEEQKILTPDHPLQHVFGKLTLIKAALTAIVSLSQGNYEGIESLAVILGGVPAKEGFQRLKQAIQVIQANKDGITFTSAKAIAAGNIDLALKAIPIKIPGIEKIDELIQKGIDNPASLVEPKTFFDLFKNEKGVIGLDEFKNIFNQLGINMPHATILQVFSVADIEKKGELTYQEFARALSGIKEQLVQKFVGELGFSVKEMIISIVFTAFMLILQFVFIFIGMSAFSPTTTFSSVVNSLMALGASFAAKGNDQQDKSAEDVKDQLDVTKA</sequence>
<protein>
    <recommendedName>
        <fullName evidence="3">EF-hand domain-containing protein</fullName>
    </recommendedName>
</protein>
<keyword evidence="2" id="KW-0812">Transmembrane</keyword>
<dbReference type="InterPro" id="IPR002048">
    <property type="entry name" value="EF_hand_dom"/>
</dbReference>
<feature type="region of interest" description="Disordered" evidence="1">
    <location>
        <begin position="1131"/>
        <end position="1150"/>
    </location>
</feature>
<dbReference type="PROSITE" id="PS50222">
    <property type="entry name" value="EF_HAND_2"/>
    <property type="match status" value="1"/>
</dbReference>
<feature type="compositionally biased region" description="Basic and acidic residues" evidence="1">
    <location>
        <begin position="1132"/>
        <end position="1150"/>
    </location>
</feature>
<dbReference type="AlphaFoldDB" id="A0A8J8P6Q4"/>
<dbReference type="SUPFAM" id="SSF47473">
    <property type="entry name" value="EF-hand"/>
    <property type="match status" value="1"/>
</dbReference>
<comment type="caution">
    <text evidence="4">The sequence shown here is derived from an EMBL/GenBank/DDBJ whole genome shotgun (WGS) entry which is preliminary data.</text>
</comment>
<accession>A0A8J8P6Q4</accession>
<organism evidence="4 5">
    <name type="scientific">Halteria grandinella</name>
    <dbReference type="NCBI Taxonomy" id="5974"/>
    <lineage>
        <taxon>Eukaryota</taxon>
        <taxon>Sar</taxon>
        <taxon>Alveolata</taxon>
        <taxon>Ciliophora</taxon>
        <taxon>Intramacronucleata</taxon>
        <taxon>Spirotrichea</taxon>
        <taxon>Stichotrichia</taxon>
        <taxon>Sporadotrichida</taxon>
        <taxon>Halteriidae</taxon>
        <taxon>Halteria</taxon>
    </lineage>
</organism>
<evidence type="ECO:0000313" key="5">
    <source>
        <dbReference type="Proteomes" id="UP000785679"/>
    </source>
</evidence>
<evidence type="ECO:0000259" key="3">
    <source>
        <dbReference type="PROSITE" id="PS50222"/>
    </source>
</evidence>